<dbReference type="Proteomes" id="UP001164746">
    <property type="component" value="Chromosome 11"/>
</dbReference>
<sequence length="74" mass="8747">MAIEYFKYTKSSTSRKYAVHYPVSTFGGVHLKKYKKEGIPLNYEKNPVPITYKLMLNLFWSKFRQGTKLTQSTY</sequence>
<protein>
    <submittedName>
        <fullName evidence="1">Uncharacterized protein</fullName>
    </submittedName>
</protein>
<gene>
    <name evidence="1" type="ORF">MAR_002240</name>
    <name evidence="2" type="ORF">MAR_002446</name>
</gene>
<keyword evidence="3" id="KW-1185">Reference proteome</keyword>
<name>A0ABY7FFN2_MYAAR</name>
<evidence type="ECO:0000313" key="3">
    <source>
        <dbReference type="Proteomes" id="UP001164746"/>
    </source>
</evidence>
<proteinExistence type="predicted"/>
<evidence type="ECO:0000313" key="1">
    <source>
        <dbReference type="EMBL" id="WAR20402.1"/>
    </source>
</evidence>
<evidence type="ECO:0000313" key="2">
    <source>
        <dbReference type="EMBL" id="WAR20608.1"/>
    </source>
</evidence>
<accession>A0ABY7FFN2</accession>
<organism evidence="1 3">
    <name type="scientific">Mya arenaria</name>
    <name type="common">Soft-shell clam</name>
    <dbReference type="NCBI Taxonomy" id="6604"/>
    <lineage>
        <taxon>Eukaryota</taxon>
        <taxon>Metazoa</taxon>
        <taxon>Spiralia</taxon>
        <taxon>Lophotrochozoa</taxon>
        <taxon>Mollusca</taxon>
        <taxon>Bivalvia</taxon>
        <taxon>Autobranchia</taxon>
        <taxon>Heteroconchia</taxon>
        <taxon>Euheterodonta</taxon>
        <taxon>Imparidentia</taxon>
        <taxon>Neoheterodontei</taxon>
        <taxon>Myida</taxon>
        <taxon>Myoidea</taxon>
        <taxon>Myidae</taxon>
        <taxon>Mya</taxon>
    </lineage>
</organism>
<dbReference type="EMBL" id="CP111022">
    <property type="protein sequence ID" value="WAR20402.1"/>
    <property type="molecule type" value="Genomic_DNA"/>
</dbReference>
<dbReference type="EMBL" id="CP111022">
    <property type="protein sequence ID" value="WAR20608.1"/>
    <property type="molecule type" value="Genomic_DNA"/>
</dbReference>
<reference evidence="1" key="1">
    <citation type="submission" date="2022-11" db="EMBL/GenBank/DDBJ databases">
        <title>Centuries of genome instability and evolution in soft-shell clam transmissible cancer (bioRxiv).</title>
        <authorList>
            <person name="Hart S.F.M."/>
            <person name="Yonemitsu M.A."/>
            <person name="Giersch R.M."/>
            <person name="Beal B.F."/>
            <person name="Arriagada G."/>
            <person name="Davis B.W."/>
            <person name="Ostrander E.A."/>
            <person name="Goff S.P."/>
            <person name="Metzger M.J."/>
        </authorList>
    </citation>
    <scope>NUCLEOTIDE SEQUENCE</scope>
    <source>
        <strain evidence="1">MELC-2E11</strain>
        <tissue evidence="1">Siphon/mantle</tissue>
    </source>
</reference>